<evidence type="ECO:0000256" key="6">
    <source>
        <dbReference type="ARBA" id="ARBA00023316"/>
    </source>
</evidence>
<keyword evidence="6 7" id="KW-0961">Cell wall biogenesis/degradation</keyword>
<dbReference type="Pfam" id="PF03734">
    <property type="entry name" value="YkuD"/>
    <property type="match status" value="1"/>
</dbReference>
<dbReference type="InterPro" id="IPR005490">
    <property type="entry name" value="LD_TPept_cat_dom"/>
</dbReference>
<dbReference type="CDD" id="cd16913">
    <property type="entry name" value="YkuD_like"/>
    <property type="match status" value="1"/>
</dbReference>
<evidence type="ECO:0000256" key="2">
    <source>
        <dbReference type="ARBA" id="ARBA00005992"/>
    </source>
</evidence>
<evidence type="ECO:0000313" key="11">
    <source>
        <dbReference type="Proteomes" id="UP000628854"/>
    </source>
</evidence>
<keyword evidence="5 7" id="KW-0573">Peptidoglycan synthesis</keyword>
<sequence>MRPVRLFAAVAAAFIPFTAAAEPVDYELAPVATDAFLEDAATQTVWSDANYQALISAIEGLRAHGLTPTDYHLEELVLAANPQERDWIATDAWMSAAAHMLYGKLNPVSIEPDWTAARREADLAAVLAYALETGTIATSLEQLAPVQPAYGALKDELAALRKDAGKPISKVSEGPALKSGMTGPRVVELQARLVQLGLLEEAQATGTMDADTVNAVETFQTAENLDADGVVGAASIRALNRGPQARIQQVRVNMERWRWLPGDLGQKHLRANIAGFDVTAYENGEPQRTHLTIVGKPYRRTPVFSDQIEYIVFNPWWETPPSLARADKLPMFKKDPGSVSRLGFQVLDRSGQPVNASTIDWNAIPAGTMPYRIRQAPGPQNALGQVKIMFPNPHNVYLHDTPTRGLFAQRQRAFSSGCLRTQDPIGLSEWLLKDTPGWDRAKIDTAVASAKETRANLAAKVPVHILYFTAVKDEAGGIRYLDDIYARDSRVLTGLGMTPDESTS</sequence>
<dbReference type="InterPro" id="IPR036366">
    <property type="entry name" value="PGBDSf"/>
</dbReference>
<evidence type="ECO:0000256" key="7">
    <source>
        <dbReference type="PROSITE-ProRule" id="PRU01373"/>
    </source>
</evidence>
<evidence type="ECO:0000256" key="3">
    <source>
        <dbReference type="ARBA" id="ARBA00022679"/>
    </source>
</evidence>
<dbReference type="RefSeq" id="WP_084393209.1">
    <property type="nucleotide sequence ID" value="NZ_BMKF01000002.1"/>
</dbReference>
<dbReference type="EMBL" id="BMKF01000002">
    <property type="protein sequence ID" value="GGB78056.1"/>
    <property type="molecule type" value="Genomic_DNA"/>
</dbReference>
<dbReference type="Gene3D" id="1.10.101.10">
    <property type="entry name" value="PGBD-like superfamily/PGBD"/>
    <property type="match status" value="1"/>
</dbReference>
<gene>
    <name evidence="10" type="ORF">GCM10011503_28550</name>
</gene>
<feature type="active site" description="Proton donor/acceptor" evidence="7">
    <location>
        <position position="399"/>
    </location>
</feature>
<dbReference type="InterPro" id="IPR052905">
    <property type="entry name" value="LD-transpeptidase_YkuD-like"/>
</dbReference>
<dbReference type="Pfam" id="PF01471">
    <property type="entry name" value="PG_binding_1"/>
    <property type="match status" value="1"/>
</dbReference>
<keyword evidence="4 7" id="KW-0133">Cell shape</keyword>
<keyword evidence="8" id="KW-0732">Signal</keyword>
<dbReference type="PANTHER" id="PTHR41533">
    <property type="entry name" value="L,D-TRANSPEPTIDASE HI_1667-RELATED"/>
    <property type="match status" value="1"/>
</dbReference>
<dbReference type="InterPro" id="IPR036365">
    <property type="entry name" value="PGBD-like_sf"/>
</dbReference>
<evidence type="ECO:0000259" key="9">
    <source>
        <dbReference type="PROSITE" id="PS52029"/>
    </source>
</evidence>
<proteinExistence type="inferred from homology"/>
<accession>A0ABQ1JV81</accession>
<comment type="caution">
    <text evidence="10">The sequence shown here is derived from an EMBL/GenBank/DDBJ whole genome shotgun (WGS) entry which is preliminary data.</text>
</comment>
<dbReference type="PROSITE" id="PS52029">
    <property type="entry name" value="LD_TPASE"/>
    <property type="match status" value="1"/>
</dbReference>
<feature type="chain" id="PRO_5045673660" evidence="8">
    <location>
        <begin position="22"/>
        <end position="504"/>
    </location>
</feature>
<keyword evidence="11" id="KW-1185">Reference proteome</keyword>
<dbReference type="Proteomes" id="UP000628854">
    <property type="component" value="Unassembled WGS sequence"/>
</dbReference>
<protein>
    <submittedName>
        <fullName evidence="10">Murein L,D-transpeptidase</fullName>
    </submittedName>
</protein>
<dbReference type="Pfam" id="PF20142">
    <property type="entry name" value="Scaffold"/>
    <property type="match status" value="1"/>
</dbReference>
<dbReference type="PANTHER" id="PTHR41533:SF2">
    <property type="entry name" value="BLR7131 PROTEIN"/>
    <property type="match status" value="1"/>
</dbReference>
<dbReference type="InterPro" id="IPR038063">
    <property type="entry name" value="Transpep_catalytic_dom"/>
</dbReference>
<keyword evidence="3" id="KW-0808">Transferase</keyword>
<evidence type="ECO:0000256" key="5">
    <source>
        <dbReference type="ARBA" id="ARBA00022984"/>
    </source>
</evidence>
<evidence type="ECO:0000256" key="8">
    <source>
        <dbReference type="SAM" id="SignalP"/>
    </source>
</evidence>
<comment type="pathway">
    <text evidence="1 7">Cell wall biogenesis; peptidoglycan biosynthesis.</text>
</comment>
<dbReference type="Gene3D" id="2.40.440.10">
    <property type="entry name" value="L,D-transpeptidase catalytic domain-like"/>
    <property type="match status" value="1"/>
</dbReference>
<dbReference type="InterPro" id="IPR002477">
    <property type="entry name" value="Peptidoglycan-bd-like"/>
</dbReference>
<feature type="domain" description="L,D-TPase catalytic" evidence="9">
    <location>
        <begin position="267"/>
        <end position="446"/>
    </location>
</feature>
<evidence type="ECO:0000256" key="4">
    <source>
        <dbReference type="ARBA" id="ARBA00022960"/>
    </source>
</evidence>
<evidence type="ECO:0000256" key="1">
    <source>
        <dbReference type="ARBA" id="ARBA00004752"/>
    </source>
</evidence>
<name>A0ABQ1JV81_9PROT</name>
<organism evidence="10 11">
    <name type="scientific">Henriciella pelagia</name>
    <dbReference type="NCBI Taxonomy" id="1977912"/>
    <lineage>
        <taxon>Bacteria</taxon>
        <taxon>Pseudomonadati</taxon>
        <taxon>Pseudomonadota</taxon>
        <taxon>Alphaproteobacteria</taxon>
        <taxon>Hyphomonadales</taxon>
        <taxon>Hyphomonadaceae</taxon>
        <taxon>Henriciella</taxon>
    </lineage>
</organism>
<feature type="active site" description="Nucleophile" evidence="7">
    <location>
        <position position="418"/>
    </location>
</feature>
<feature type="signal peptide" evidence="8">
    <location>
        <begin position="1"/>
        <end position="21"/>
    </location>
</feature>
<reference evidence="11" key="1">
    <citation type="journal article" date="2019" name="Int. J. Syst. Evol. Microbiol.">
        <title>The Global Catalogue of Microorganisms (GCM) 10K type strain sequencing project: providing services to taxonomists for standard genome sequencing and annotation.</title>
        <authorList>
            <consortium name="The Broad Institute Genomics Platform"/>
            <consortium name="The Broad Institute Genome Sequencing Center for Infectious Disease"/>
            <person name="Wu L."/>
            <person name="Ma J."/>
        </authorList>
    </citation>
    <scope>NUCLEOTIDE SEQUENCE [LARGE SCALE GENOMIC DNA]</scope>
    <source>
        <strain evidence="11">CGMCC 1.15928</strain>
    </source>
</reference>
<dbReference type="SUPFAM" id="SSF47090">
    <property type="entry name" value="PGBD-like"/>
    <property type="match status" value="1"/>
</dbReference>
<dbReference type="SUPFAM" id="SSF141523">
    <property type="entry name" value="L,D-transpeptidase catalytic domain-like"/>
    <property type="match status" value="1"/>
</dbReference>
<dbReference type="InterPro" id="IPR045380">
    <property type="entry name" value="LD_TPept_scaffold_dom"/>
</dbReference>
<evidence type="ECO:0000313" key="10">
    <source>
        <dbReference type="EMBL" id="GGB78056.1"/>
    </source>
</evidence>
<comment type="similarity">
    <text evidence="2">Belongs to the YkuD family.</text>
</comment>